<dbReference type="EMBL" id="JN564797">
    <property type="protein sequence ID" value="AEX55135.1"/>
    <property type="molecule type" value="Genomic_DNA"/>
</dbReference>
<keyword evidence="1" id="KW-1133">Transmembrane helix</keyword>
<evidence type="ECO:0000256" key="1">
    <source>
        <dbReference type="SAM" id="Phobius"/>
    </source>
</evidence>
<proteinExistence type="predicted"/>
<keyword evidence="1" id="KW-0472">Membrane</keyword>
<organism evidence="2">
    <name type="scientific">Streptococcus salivarius</name>
    <dbReference type="NCBI Taxonomy" id="1304"/>
    <lineage>
        <taxon>Bacteria</taxon>
        <taxon>Bacillati</taxon>
        <taxon>Bacillota</taxon>
        <taxon>Bacilli</taxon>
        <taxon>Lactobacillales</taxon>
        <taxon>Streptococcaceae</taxon>
        <taxon>Streptococcus</taxon>
    </lineage>
</organism>
<sequence length="62" mass="7238">MQLFFLVIIDIFFLFLAFLFQVIHVIFSGLWKLGNKKKQTVRTNGTTHYGEVDGVVSLRHPR</sequence>
<keyword evidence="1" id="KW-0812">Transmembrane</keyword>
<feature type="transmembrane region" description="Helical" evidence="1">
    <location>
        <begin position="6"/>
        <end position="31"/>
    </location>
</feature>
<dbReference type="AlphaFoldDB" id="H2D730"/>
<evidence type="ECO:0000313" key="2">
    <source>
        <dbReference type="EMBL" id="AEX55135.1"/>
    </source>
</evidence>
<reference evidence="2" key="1">
    <citation type="journal article" date="2012" name="Appl. Environ. Microbiol.">
        <title>Salivaricin D, a Novel Intrinsically Trypsin-Resistant Lantibiotic from Streptococcus salivarius 5M6c Isolated from a Healthy Infant.</title>
        <authorList>
            <person name="Birri D.J."/>
            <person name="Brede D.A."/>
            <person name="Nes I.F."/>
        </authorList>
    </citation>
    <scope>NUCLEOTIDE SEQUENCE</scope>
    <source>
        <strain evidence="2">5M6c</strain>
    </source>
</reference>
<name>H2D730_STRSL</name>
<accession>H2D730</accession>
<protein>
    <submittedName>
        <fullName evidence="2">Uncharacterized protein</fullName>
    </submittedName>
</protein>